<gene>
    <name evidence="4" type="ORF">CPB83DRAFT_855807</name>
</gene>
<dbReference type="InterPro" id="IPR027417">
    <property type="entry name" value="P-loop_NTPase"/>
</dbReference>
<keyword evidence="2" id="KW-0067">ATP-binding</keyword>
<dbReference type="PANTHER" id="PTHR43394:SF1">
    <property type="entry name" value="ATP-BINDING CASSETTE SUB-FAMILY B MEMBER 10, MITOCHONDRIAL"/>
    <property type="match status" value="1"/>
</dbReference>
<protein>
    <submittedName>
        <fullName evidence="4">P-loop containing nucleoside triphosphate hydrolase protein</fullName>
    </submittedName>
</protein>
<dbReference type="SUPFAM" id="SSF52540">
    <property type="entry name" value="P-loop containing nucleoside triphosphate hydrolases"/>
    <property type="match status" value="1"/>
</dbReference>
<dbReference type="PROSITE" id="PS50893">
    <property type="entry name" value="ABC_TRANSPORTER_2"/>
    <property type="match status" value="1"/>
</dbReference>
<dbReference type="InterPro" id="IPR003439">
    <property type="entry name" value="ABC_transporter-like_ATP-bd"/>
</dbReference>
<organism evidence="4 5">
    <name type="scientific">Crepidotus variabilis</name>
    <dbReference type="NCBI Taxonomy" id="179855"/>
    <lineage>
        <taxon>Eukaryota</taxon>
        <taxon>Fungi</taxon>
        <taxon>Dikarya</taxon>
        <taxon>Basidiomycota</taxon>
        <taxon>Agaricomycotina</taxon>
        <taxon>Agaricomycetes</taxon>
        <taxon>Agaricomycetidae</taxon>
        <taxon>Agaricales</taxon>
        <taxon>Agaricineae</taxon>
        <taxon>Crepidotaceae</taxon>
        <taxon>Crepidotus</taxon>
    </lineage>
</organism>
<dbReference type="OrthoDB" id="6500128at2759"/>
<proteinExistence type="predicted"/>
<name>A0A9P6EEM1_9AGAR</name>
<dbReference type="InterPro" id="IPR003593">
    <property type="entry name" value="AAA+_ATPase"/>
</dbReference>
<dbReference type="SMART" id="SM00382">
    <property type="entry name" value="AAA"/>
    <property type="match status" value="1"/>
</dbReference>
<dbReference type="GO" id="GO:0005524">
    <property type="term" value="F:ATP binding"/>
    <property type="evidence" value="ECO:0007669"/>
    <property type="project" value="UniProtKB-KW"/>
</dbReference>
<feature type="domain" description="ABC transporter" evidence="3">
    <location>
        <begin position="405"/>
        <end position="674"/>
    </location>
</feature>
<dbReference type="Gene3D" id="3.40.50.300">
    <property type="entry name" value="P-loop containing nucleotide triphosphate hydrolases"/>
    <property type="match status" value="1"/>
</dbReference>
<dbReference type="AlphaFoldDB" id="A0A9P6EEM1"/>
<dbReference type="GO" id="GO:0015421">
    <property type="term" value="F:ABC-type oligopeptide transporter activity"/>
    <property type="evidence" value="ECO:0007669"/>
    <property type="project" value="TreeGrafter"/>
</dbReference>
<evidence type="ECO:0000256" key="2">
    <source>
        <dbReference type="ARBA" id="ARBA00022840"/>
    </source>
</evidence>
<evidence type="ECO:0000256" key="1">
    <source>
        <dbReference type="ARBA" id="ARBA00022741"/>
    </source>
</evidence>
<dbReference type="EMBL" id="MU157859">
    <property type="protein sequence ID" value="KAF9527662.1"/>
    <property type="molecule type" value="Genomic_DNA"/>
</dbReference>
<evidence type="ECO:0000313" key="4">
    <source>
        <dbReference type="EMBL" id="KAF9527662.1"/>
    </source>
</evidence>
<dbReference type="PANTHER" id="PTHR43394">
    <property type="entry name" value="ATP-DEPENDENT PERMEASE MDL1, MITOCHONDRIAL"/>
    <property type="match status" value="1"/>
</dbReference>
<evidence type="ECO:0000313" key="5">
    <source>
        <dbReference type="Proteomes" id="UP000807306"/>
    </source>
</evidence>
<dbReference type="InterPro" id="IPR039421">
    <property type="entry name" value="Type_1_exporter"/>
</dbReference>
<keyword evidence="1" id="KW-0547">Nucleotide-binding</keyword>
<dbReference type="GO" id="GO:0016887">
    <property type="term" value="F:ATP hydrolysis activity"/>
    <property type="evidence" value="ECO:0007669"/>
    <property type="project" value="InterPro"/>
</dbReference>
<dbReference type="Pfam" id="PF00005">
    <property type="entry name" value="ABC_tran"/>
    <property type="match status" value="1"/>
</dbReference>
<evidence type="ECO:0000259" key="3">
    <source>
        <dbReference type="PROSITE" id="PS50893"/>
    </source>
</evidence>
<keyword evidence="5" id="KW-1185">Reference proteome</keyword>
<sequence length="691" mass="77004">MADTRKNVSEEKKVDGLKNEADSNFALDELQLGIWKLIIAKNMALNFFTEAKEALPLFLALVANIYAAAPHQFLMFTLCQLWHGIEDAIQMHISSTFLHKIELGLSTKNVDVKGLVWSLGARVCFSILVAYVQWCDTSIIPVLESRIRSHLDIVMMETKLKMDIPTSQNASKEHPVSAEEAWSSVKKILSFSTEAFRVTSQLALMYKLSHTTGGPLFALLCMAKPMLSSLGQRSLWRKAFLAYVDNEPYKRMRALEEFTDGSFQQDVVSYGLRDWVISQYRKAFNALGNVSVTDPFGQYNQRQTPIVDIVIRLLGELPFVYCAVQTMIAPSRFSVASIAILQDSAESLRYSLETIFSGVEDLRSGLATVKRLDPSRYQNVIKEGVLPYPVLDEKNEKQERKGMEFELKSVSFAYPGSEKKTNALDNISLNINSGDLVVVVGANGSGKSTLVRLLSRLYDPSSGEIFIDKRPSAAYQVADLHRATAILSQDSLIYPLSLAENIGLGYPAFFDNQAMIEEAARDGGASEFIGKLTKGFETTLKPFVDCFHMNIWDNKKHPLWKTFESIERTVDISGGERQRVVAARTFMRFKSGFVNFVAVDEPSSALDADGELQLFKGLLAQRGGKTMVFVTHRFGHLTKLADRIICMKDGSVVEIGKHDELLSVNGEYAKLYNIQATAFKEPGDAITSTAT</sequence>
<keyword evidence="4" id="KW-0378">Hydrolase</keyword>
<comment type="caution">
    <text evidence="4">The sequence shown here is derived from an EMBL/GenBank/DDBJ whole genome shotgun (WGS) entry which is preliminary data.</text>
</comment>
<dbReference type="Proteomes" id="UP000807306">
    <property type="component" value="Unassembled WGS sequence"/>
</dbReference>
<reference evidence="4" key="1">
    <citation type="submission" date="2020-11" db="EMBL/GenBank/DDBJ databases">
        <authorList>
            <consortium name="DOE Joint Genome Institute"/>
            <person name="Ahrendt S."/>
            <person name="Riley R."/>
            <person name="Andreopoulos W."/>
            <person name="Labutti K."/>
            <person name="Pangilinan J."/>
            <person name="Ruiz-Duenas F.J."/>
            <person name="Barrasa J.M."/>
            <person name="Sanchez-Garcia M."/>
            <person name="Camarero S."/>
            <person name="Miyauchi S."/>
            <person name="Serrano A."/>
            <person name="Linde D."/>
            <person name="Babiker R."/>
            <person name="Drula E."/>
            <person name="Ayuso-Fernandez I."/>
            <person name="Pacheco R."/>
            <person name="Padilla G."/>
            <person name="Ferreira P."/>
            <person name="Barriuso J."/>
            <person name="Kellner H."/>
            <person name="Castanera R."/>
            <person name="Alfaro M."/>
            <person name="Ramirez L."/>
            <person name="Pisabarro A.G."/>
            <person name="Kuo A."/>
            <person name="Tritt A."/>
            <person name="Lipzen A."/>
            <person name="He G."/>
            <person name="Yan M."/>
            <person name="Ng V."/>
            <person name="Cullen D."/>
            <person name="Martin F."/>
            <person name="Rosso M.-N."/>
            <person name="Henrissat B."/>
            <person name="Hibbett D."/>
            <person name="Martinez A.T."/>
            <person name="Grigoriev I.V."/>
        </authorList>
    </citation>
    <scope>NUCLEOTIDE SEQUENCE</scope>
    <source>
        <strain evidence="4">CBS 506.95</strain>
    </source>
</reference>
<accession>A0A9P6EEM1</accession>